<dbReference type="VEuPathDB" id="AmoebaDB:NfTy_078030"/>
<feature type="transmembrane region" description="Helical" evidence="2">
    <location>
        <begin position="426"/>
        <end position="447"/>
    </location>
</feature>
<dbReference type="EMBL" id="VFQX01000051">
    <property type="protein sequence ID" value="KAF0974654.1"/>
    <property type="molecule type" value="Genomic_DNA"/>
</dbReference>
<dbReference type="VEuPathDB" id="AmoebaDB:FDP41_006128"/>
<feature type="transmembrane region" description="Helical" evidence="2">
    <location>
        <begin position="572"/>
        <end position="595"/>
    </location>
</feature>
<keyword evidence="2" id="KW-1133">Transmembrane helix</keyword>
<keyword evidence="2" id="KW-0812">Transmembrane</keyword>
<feature type="region of interest" description="Disordered" evidence="1">
    <location>
        <begin position="703"/>
        <end position="730"/>
    </location>
</feature>
<keyword evidence="2" id="KW-0472">Membrane</keyword>
<feature type="transmembrane region" description="Helical" evidence="2">
    <location>
        <begin position="601"/>
        <end position="621"/>
    </location>
</feature>
<comment type="caution">
    <text evidence="3">The sequence shown here is derived from an EMBL/GenBank/DDBJ whole genome shotgun (WGS) entry which is preliminary data.</text>
</comment>
<feature type="region of interest" description="Disordered" evidence="1">
    <location>
        <begin position="313"/>
        <end position="340"/>
    </location>
</feature>
<dbReference type="VEuPathDB" id="AmoebaDB:NF0112910"/>
<sequence length="730" mass="82560">MESSTPPQGGSSSSHMGSLYPHPVFFSQQSSSPYNNNNNNNNGMYPSLGYPHPYYYTSGPISAAAVQVVEQQSRSVPMTTIPQVDDHQPANNVVPMTGTIPLLHQVQQPSQEEQVPTTATSTTTTGTRNQPTRGGCGCFFWKRNDFNRSLQTKSVSCIPRAVAVLGVLLFILTFIFLSTVGNSIDKKRAYKKDQCVIIKDPDNLVVHFDYDRDMYYINLNVDLARNGKYYMGSCNSCGAGDKHPNNVNQQQSSSPKPTNGATAPVRKMYTLREVCASSLSQKTSDCRDRLIAKGSLTCMVNRRLAHRSGRMGTYYHGNRHGSENKAPGNHKGARPQMMHHRHHNHRHHGMMTRELRAPSGHHHGPHRMTREIPLAQILSKQEHDHPKEQEKRPDGNHNDDCYGNERFEMVKTVQEVKRSFKKRLRYMVVIWLIISLIAIAVFIYVGYKRLEGRTRCSVDRFFKQYLKNPFKESGEVYKLDEVSQSCVIIQDPKEPKDHTLLSCSTLQMELPRRKESCLAKRMKMLYGALRHTATSPQETLLFYEKVSNKNLCSHFHGQSSSNGKRIRKVIKILLGVLFVLAIGGSIALSAIHFAHNSVSKGLMLLQLSLVAIGYIISKILFRMRKVHYYITDKRVIRVDELPLGLCLTLKSVTFEKIKSVWVPEGNKIRLTLDNESTGIIFEHTVDPTFVVNLIQQRIPSENALNNNNGDVELQEQPQQPTTYIPTTTQN</sequence>
<feature type="compositionally biased region" description="Basic residues" evidence="1">
    <location>
        <begin position="331"/>
        <end position="340"/>
    </location>
</feature>
<organism evidence="3 4">
    <name type="scientific">Naegleria fowleri</name>
    <name type="common">Brain eating amoeba</name>
    <dbReference type="NCBI Taxonomy" id="5763"/>
    <lineage>
        <taxon>Eukaryota</taxon>
        <taxon>Discoba</taxon>
        <taxon>Heterolobosea</taxon>
        <taxon>Tetramitia</taxon>
        <taxon>Eutetramitia</taxon>
        <taxon>Vahlkampfiidae</taxon>
        <taxon>Naegleria</taxon>
    </lineage>
</organism>
<dbReference type="OMA" id="NHEDVIA"/>
<name>A0A6A5BKS6_NAEFO</name>
<keyword evidence="4" id="KW-1185">Reference proteome</keyword>
<dbReference type="AlphaFoldDB" id="A0A6A5BKS6"/>
<evidence type="ECO:0000313" key="3">
    <source>
        <dbReference type="EMBL" id="KAF0974654.1"/>
    </source>
</evidence>
<dbReference type="OrthoDB" id="10266964at2759"/>
<dbReference type="GeneID" id="68113346"/>
<gene>
    <name evidence="3" type="ORF">FDP41_006128</name>
</gene>
<evidence type="ECO:0000313" key="4">
    <source>
        <dbReference type="Proteomes" id="UP000444721"/>
    </source>
</evidence>
<evidence type="ECO:0000256" key="2">
    <source>
        <dbReference type="SAM" id="Phobius"/>
    </source>
</evidence>
<feature type="transmembrane region" description="Helical" evidence="2">
    <location>
        <begin position="157"/>
        <end position="177"/>
    </location>
</feature>
<feature type="compositionally biased region" description="Polar residues" evidence="1">
    <location>
        <begin position="245"/>
        <end position="261"/>
    </location>
</feature>
<feature type="region of interest" description="Disordered" evidence="1">
    <location>
        <begin position="242"/>
        <end position="262"/>
    </location>
</feature>
<feature type="region of interest" description="Disordered" evidence="1">
    <location>
        <begin position="1"/>
        <end position="40"/>
    </location>
</feature>
<feature type="region of interest" description="Disordered" evidence="1">
    <location>
        <begin position="106"/>
        <end position="130"/>
    </location>
</feature>
<reference evidence="3 4" key="1">
    <citation type="journal article" date="2019" name="Sci. Rep.">
        <title>Nanopore sequencing improves the draft genome of the human pathogenic amoeba Naegleria fowleri.</title>
        <authorList>
            <person name="Liechti N."/>
            <person name="Schurch N."/>
            <person name="Bruggmann R."/>
            <person name="Wittwer M."/>
        </authorList>
    </citation>
    <scope>NUCLEOTIDE SEQUENCE [LARGE SCALE GENOMIC DNA]</scope>
    <source>
        <strain evidence="3 4">ATCC 30894</strain>
    </source>
</reference>
<dbReference type="Proteomes" id="UP000444721">
    <property type="component" value="Unassembled WGS sequence"/>
</dbReference>
<accession>A0A6A5BKS6</accession>
<feature type="compositionally biased region" description="Low complexity" evidence="1">
    <location>
        <begin position="714"/>
        <end position="730"/>
    </location>
</feature>
<feature type="compositionally biased region" description="Low complexity" evidence="1">
    <location>
        <begin position="1"/>
        <end position="14"/>
    </location>
</feature>
<dbReference type="RefSeq" id="XP_044559367.1">
    <property type="nucleotide sequence ID" value="XM_044709729.1"/>
</dbReference>
<proteinExistence type="predicted"/>
<protein>
    <submittedName>
        <fullName evidence="3">Uncharacterized protein</fullName>
    </submittedName>
</protein>
<evidence type="ECO:0000256" key="1">
    <source>
        <dbReference type="SAM" id="MobiDB-lite"/>
    </source>
</evidence>